<dbReference type="AlphaFoldDB" id="K4LJW9"/>
<proteinExistence type="inferred from homology"/>
<dbReference type="EC" id="2.1.1.63" evidence="3"/>
<evidence type="ECO:0000256" key="8">
    <source>
        <dbReference type="ARBA" id="ARBA00049348"/>
    </source>
</evidence>
<evidence type="ECO:0000256" key="2">
    <source>
        <dbReference type="ARBA" id="ARBA00008711"/>
    </source>
</evidence>
<reference evidence="10 11" key="1">
    <citation type="journal article" date="2012" name="BMC Genomics">
        <title>Genome-guided analysis of physiological and morphological traits of the fermentative acetate oxidizer Thermacetogenium phaeum.</title>
        <authorList>
            <person name="Oehler D."/>
            <person name="Poehlein A."/>
            <person name="Leimbach A."/>
            <person name="Muller N."/>
            <person name="Daniel R."/>
            <person name="Gottschalk G."/>
            <person name="Schink B."/>
        </authorList>
    </citation>
    <scope>NUCLEOTIDE SEQUENCE [LARGE SCALE GENOMIC DNA]</scope>
    <source>
        <strain evidence="11">ATCC BAA-254 / DSM 26808 / PB</strain>
    </source>
</reference>
<dbReference type="FunFam" id="1.10.10.10:FF:000214">
    <property type="entry name" value="Methylated-DNA--protein-cysteine methyltransferase"/>
    <property type="match status" value="1"/>
</dbReference>
<dbReference type="InterPro" id="IPR014048">
    <property type="entry name" value="MethylDNA_cys_MeTrfase_DNA-bd"/>
</dbReference>
<dbReference type="PANTHER" id="PTHR10815:SF5">
    <property type="entry name" value="METHYLATED-DNA--PROTEIN-CYSTEINE METHYLTRANSFERASE"/>
    <property type="match status" value="1"/>
</dbReference>
<keyword evidence="11" id="KW-1185">Reference proteome</keyword>
<dbReference type="CDD" id="cd06445">
    <property type="entry name" value="ATase"/>
    <property type="match status" value="1"/>
</dbReference>
<protein>
    <recommendedName>
        <fullName evidence="3">methylated-DNA--[protein]-cysteine S-methyltransferase</fullName>
        <ecNumber evidence="3">2.1.1.63</ecNumber>
    </recommendedName>
</protein>
<feature type="domain" description="Methylated-DNA-[protein]-cysteine S-methyltransferase DNA binding" evidence="9">
    <location>
        <begin position="92"/>
        <end position="172"/>
    </location>
</feature>
<dbReference type="HOGENOM" id="CLU_000445_52_2_9"/>
<dbReference type="GO" id="GO:0006281">
    <property type="term" value="P:DNA repair"/>
    <property type="evidence" value="ECO:0007669"/>
    <property type="project" value="UniProtKB-KW"/>
</dbReference>
<name>K4LJW9_THEPS</name>
<dbReference type="Proteomes" id="UP000000467">
    <property type="component" value="Chromosome"/>
</dbReference>
<dbReference type="GO" id="GO:0003908">
    <property type="term" value="F:methylated-DNA-[protein]-cysteine S-methyltransferase activity"/>
    <property type="evidence" value="ECO:0007669"/>
    <property type="project" value="UniProtKB-EC"/>
</dbReference>
<evidence type="ECO:0000313" key="10">
    <source>
        <dbReference type="EMBL" id="AFV12332.1"/>
    </source>
</evidence>
<evidence type="ECO:0000313" key="11">
    <source>
        <dbReference type="Proteomes" id="UP000000467"/>
    </source>
</evidence>
<dbReference type="Gene3D" id="1.10.10.10">
    <property type="entry name" value="Winged helix-like DNA-binding domain superfamily/Winged helix DNA-binding domain"/>
    <property type="match status" value="1"/>
</dbReference>
<dbReference type="eggNOG" id="COG0350">
    <property type="taxonomic scope" value="Bacteria"/>
</dbReference>
<accession>K4LJW9</accession>
<dbReference type="KEGG" id="tpz:Tph_c21380"/>
<organism evidence="10 11">
    <name type="scientific">Thermacetogenium phaeum (strain ATCC BAA-254 / DSM 26808 / PB)</name>
    <dbReference type="NCBI Taxonomy" id="1089553"/>
    <lineage>
        <taxon>Bacteria</taxon>
        <taxon>Bacillati</taxon>
        <taxon>Bacillota</taxon>
        <taxon>Clostridia</taxon>
        <taxon>Thermoanaerobacterales</taxon>
        <taxon>Thermoanaerobacteraceae</taxon>
        <taxon>Thermacetogenium</taxon>
    </lineage>
</organism>
<keyword evidence="5 10" id="KW-0808">Transferase</keyword>
<keyword evidence="6" id="KW-0227">DNA damage</keyword>
<evidence type="ECO:0000256" key="4">
    <source>
        <dbReference type="ARBA" id="ARBA00022603"/>
    </source>
</evidence>
<dbReference type="STRING" id="1089553.Tph_c21380"/>
<dbReference type="PANTHER" id="PTHR10815">
    <property type="entry name" value="METHYLATED-DNA--PROTEIN-CYSTEINE METHYLTRANSFERASE"/>
    <property type="match status" value="1"/>
</dbReference>
<dbReference type="InterPro" id="IPR036388">
    <property type="entry name" value="WH-like_DNA-bd_sf"/>
</dbReference>
<evidence type="ECO:0000256" key="7">
    <source>
        <dbReference type="ARBA" id="ARBA00023204"/>
    </source>
</evidence>
<evidence type="ECO:0000259" key="9">
    <source>
        <dbReference type="Pfam" id="PF01035"/>
    </source>
</evidence>
<evidence type="ECO:0000256" key="6">
    <source>
        <dbReference type="ARBA" id="ARBA00022763"/>
    </source>
</evidence>
<evidence type="ECO:0000256" key="1">
    <source>
        <dbReference type="ARBA" id="ARBA00001286"/>
    </source>
</evidence>
<dbReference type="NCBIfam" id="TIGR00589">
    <property type="entry name" value="ogt"/>
    <property type="match status" value="1"/>
</dbReference>
<dbReference type="EMBL" id="CP003732">
    <property type="protein sequence ID" value="AFV12332.1"/>
    <property type="molecule type" value="Genomic_DNA"/>
</dbReference>
<dbReference type="GO" id="GO:0032259">
    <property type="term" value="P:methylation"/>
    <property type="evidence" value="ECO:0007669"/>
    <property type="project" value="UniProtKB-KW"/>
</dbReference>
<sequence>MRPVYLDYLTAFVDTPHGRARLTVSESGVVECAWPLLQENEGGGDRIRLPQNPRGSGREYLLWQAVEALLAYFSGDFQAIATVPLDGRKFTPWQRKVYQVVRSIPAGEARSYGEVAAACGRPRAARAVGQAMAANPVPLFIPCHRVIRSDGRAGYYSGGGPALKEWLLAFEKEKTANLFHR</sequence>
<dbReference type="SUPFAM" id="SSF46767">
    <property type="entry name" value="Methylated DNA-protein cysteine methyltransferase, C-terminal domain"/>
    <property type="match status" value="1"/>
</dbReference>
<keyword evidence="4 10" id="KW-0489">Methyltransferase</keyword>
<dbReference type="PROSITE" id="PS00374">
    <property type="entry name" value="MGMT"/>
    <property type="match status" value="1"/>
</dbReference>
<dbReference type="InterPro" id="IPR036217">
    <property type="entry name" value="MethylDNA_cys_MeTrfase_DNAb"/>
</dbReference>
<dbReference type="Pfam" id="PF01035">
    <property type="entry name" value="DNA_binding_1"/>
    <property type="match status" value="1"/>
</dbReference>
<comment type="catalytic activity">
    <reaction evidence="1">
        <text>a 4-O-methyl-thymidine in DNA + L-cysteinyl-[protein] = a thymidine in DNA + S-methyl-L-cysteinyl-[protein]</text>
        <dbReference type="Rhea" id="RHEA:53428"/>
        <dbReference type="Rhea" id="RHEA-COMP:10131"/>
        <dbReference type="Rhea" id="RHEA-COMP:10132"/>
        <dbReference type="Rhea" id="RHEA-COMP:13555"/>
        <dbReference type="Rhea" id="RHEA-COMP:13556"/>
        <dbReference type="ChEBI" id="CHEBI:29950"/>
        <dbReference type="ChEBI" id="CHEBI:82612"/>
        <dbReference type="ChEBI" id="CHEBI:137386"/>
        <dbReference type="ChEBI" id="CHEBI:137387"/>
        <dbReference type="EC" id="2.1.1.63"/>
    </reaction>
</comment>
<evidence type="ECO:0000256" key="5">
    <source>
        <dbReference type="ARBA" id="ARBA00022679"/>
    </source>
</evidence>
<keyword evidence="7" id="KW-0234">DNA repair</keyword>
<evidence type="ECO:0000256" key="3">
    <source>
        <dbReference type="ARBA" id="ARBA00011918"/>
    </source>
</evidence>
<gene>
    <name evidence="10" type="primary">ogt</name>
    <name evidence="10" type="ordered locus">Tph_c21380</name>
</gene>
<dbReference type="InterPro" id="IPR001497">
    <property type="entry name" value="MethylDNA_cys_MeTrfase_AS"/>
</dbReference>
<comment type="similarity">
    <text evidence="2">Belongs to the MGMT family.</text>
</comment>
<comment type="catalytic activity">
    <reaction evidence="8">
        <text>a 6-O-methyl-2'-deoxyguanosine in DNA + L-cysteinyl-[protein] = S-methyl-L-cysteinyl-[protein] + a 2'-deoxyguanosine in DNA</text>
        <dbReference type="Rhea" id="RHEA:24000"/>
        <dbReference type="Rhea" id="RHEA-COMP:10131"/>
        <dbReference type="Rhea" id="RHEA-COMP:10132"/>
        <dbReference type="Rhea" id="RHEA-COMP:11367"/>
        <dbReference type="Rhea" id="RHEA-COMP:11368"/>
        <dbReference type="ChEBI" id="CHEBI:29950"/>
        <dbReference type="ChEBI" id="CHEBI:82612"/>
        <dbReference type="ChEBI" id="CHEBI:85445"/>
        <dbReference type="ChEBI" id="CHEBI:85448"/>
        <dbReference type="EC" id="2.1.1.63"/>
    </reaction>
</comment>